<dbReference type="Proteomes" id="UP001190700">
    <property type="component" value="Unassembled WGS sequence"/>
</dbReference>
<comment type="caution">
    <text evidence="1">The sequence shown here is derived from an EMBL/GenBank/DDBJ whole genome shotgun (WGS) entry which is preliminary data.</text>
</comment>
<evidence type="ECO:0000313" key="1">
    <source>
        <dbReference type="EMBL" id="KAK3244092.1"/>
    </source>
</evidence>
<gene>
    <name evidence="1" type="ORF">CYMTET_46282</name>
</gene>
<evidence type="ECO:0000313" key="2">
    <source>
        <dbReference type="Proteomes" id="UP001190700"/>
    </source>
</evidence>
<dbReference type="AlphaFoldDB" id="A0AAE0BYI7"/>
<dbReference type="EMBL" id="LGRX02032292">
    <property type="protein sequence ID" value="KAK3244092.1"/>
    <property type="molecule type" value="Genomic_DNA"/>
</dbReference>
<protein>
    <recommendedName>
        <fullName evidence="3">BZIP domain-containing protein</fullName>
    </recommendedName>
</protein>
<organism evidence="1 2">
    <name type="scientific">Cymbomonas tetramitiformis</name>
    <dbReference type="NCBI Taxonomy" id="36881"/>
    <lineage>
        <taxon>Eukaryota</taxon>
        <taxon>Viridiplantae</taxon>
        <taxon>Chlorophyta</taxon>
        <taxon>Pyramimonadophyceae</taxon>
        <taxon>Pyramimonadales</taxon>
        <taxon>Pyramimonadaceae</taxon>
        <taxon>Cymbomonas</taxon>
    </lineage>
</organism>
<keyword evidence="2" id="KW-1185">Reference proteome</keyword>
<evidence type="ECO:0008006" key="3">
    <source>
        <dbReference type="Google" id="ProtNLM"/>
    </source>
</evidence>
<accession>A0AAE0BYI7</accession>
<proteinExistence type="predicted"/>
<reference evidence="1 2" key="1">
    <citation type="journal article" date="2015" name="Genome Biol. Evol.">
        <title>Comparative Genomics of a Bacterivorous Green Alga Reveals Evolutionary Causalities and Consequences of Phago-Mixotrophic Mode of Nutrition.</title>
        <authorList>
            <person name="Burns J.A."/>
            <person name="Paasch A."/>
            <person name="Narechania A."/>
            <person name="Kim E."/>
        </authorList>
    </citation>
    <scope>NUCLEOTIDE SEQUENCE [LARGE SCALE GENOMIC DNA]</scope>
    <source>
        <strain evidence="1 2">PLY_AMNH</strain>
    </source>
</reference>
<name>A0AAE0BYI7_9CHLO</name>
<sequence>MPRAKSKKKVVSDIPEFNSAGEVINKGKDKFISRCYLAAIIEGDKVEPLHPRLIKGQAIYLDKARARRMLSCRMHAEKSKGRRETRVAFLEQQEISLGEELRRIESELQIIYRQSELLDIGNKAMEKELMDVNDILETGISLGDGLCNQSHHVFQS</sequence>